<organism evidence="2 3">
    <name type="scientific">Necator americanus</name>
    <name type="common">Human hookworm</name>
    <dbReference type="NCBI Taxonomy" id="51031"/>
    <lineage>
        <taxon>Eukaryota</taxon>
        <taxon>Metazoa</taxon>
        <taxon>Ecdysozoa</taxon>
        <taxon>Nematoda</taxon>
        <taxon>Chromadorea</taxon>
        <taxon>Rhabditida</taxon>
        <taxon>Rhabditina</taxon>
        <taxon>Rhabditomorpha</taxon>
        <taxon>Strongyloidea</taxon>
        <taxon>Ancylostomatidae</taxon>
        <taxon>Bunostominae</taxon>
        <taxon>Necator</taxon>
    </lineage>
</organism>
<name>A0ABR1D938_NECAM</name>
<reference evidence="2 3" key="1">
    <citation type="submission" date="2023-08" db="EMBL/GenBank/DDBJ databases">
        <title>A Necator americanus chromosomal reference genome.</title>
        <authorList>
            <person name="Ilik V."/>
            <person name="Petrzelkova K.J."/>
            <person name="Pardy F."/>
            <person name="Fuh T."/>
            <person name="Niatou-Singa F.S."/>
            <person name="Gouil Q."/>
            <person name="Baker L."/>
            <person name="Ritchie M.E."/>
            <person name="Jex A.R."/>
            <person name="Gazzola D."/>
            <person name="Li H."/>
            <person name="Toshio Fujiwara R."/>
            <person name="Zhan B."/>
            <person name="Aroian R.V."/>
            <person name="Pafco B."/>
            <person name="Schwarz E.M."/>
        </authorList>
    </citation>
    <scope>NUCLEOTIDE SEQUENCE [LARGE SCALE GENOMIC DNA]</scope>
    <source>
        <strain evidence="2 3">Aroian</strain>
        <tissue evidence="2">Whole animal</tissue>
    </source>
</reference>
<keyword evidence="3" id="KW-1185">Reference proteome</keyword>
<evidence type="ECO:0000313" key="3">
    <source>
        <dbReference type="Proteomes" id="UP001303046"/>
    </source>
</evidence>
<evidence type="ECO:0000256" key="1">
    <source>
        <dbReference type="SAM" id="MobiDB-lite"/>
    </source>
</evidence>
<feature type="compositionally biased region" description="Polar residues" evidence="1">
    <location>
        <begin position="1"/>
        <end position="11"/>
    </location>
</feature>
<accession>A0ABR1D938</accession>
<sequence>MLFCTTPSTATLHPRAPPPSRDSSKIYSDCPDRQWGTLRVQGWRAAVEGIVQNSTQGPAACSDSARDERNHLGLHNLRPRIWILHLKFTVTLQIRVK</sequence>
<evidence type="ECO:0000313" key="2">
    <source>
        <dbReference type="EMBL" id="KAK6745931.1"/>
    </source>
</evidence>
<dbReference type="EMBL" id="JAVFWL010000003">
    <property type="protein sequence ID" value="KAK6745931.1"/>
    <property type="molecule type" value="Genomic_DNA"/>
</dbReference>
<dbReference type="Proteomes" id="UP001303046">
    <property type="component" value="Unassembled WGS sequence"/>
</dbReference>
<proteinExistence type="predicted"/>
<protein>
    <submittedName>
        <fullName evidence="2">Uncharacterized protein</fullName>
    </submittedName>
</protein>
<comment type="caution">
    <text evidence="2">The sequence shown here is derived from an EMBL/GenBank/DDBJ whole genome shotgun (WGS) entry which is preliminary data.</text>
</comment>
<feature type="region of interest" description="Disordered" evidence="1">
    <location>
        <begin position="1"/>
        <end position="27"/>
    </location>
</feature>
<gene>
    <name evidence="2" type="primary">Necator_chrIII.g12958</name>
    <name evidence="2" type="ORF">RB195_012191</name>
</gene>